<dbReference type="EMBL" id="WPIN01000015">
    <property type="protein sequence ID" value="MVM34370.1"/>
    <property type="molecule type" value="Genomic_DNA"/>
</dbReference>
<dbReference type="InterPro" id="IPR050879">
    <property type="entry name" value="Acyltransferase_3"/>
</dbReference>
<feature type="transmembrane region" description="Helical" evidence="1">
    <location>
        <begin position="12"/>
        <end position="34"/>
    </location>
</feature>
<evidence type="ECO:0000259" key="2">
    <source>
        <dbReference type="Pfam" id="PF01757"/>
    </source>
</evidence>
<dbReference type="RefSeq" id="WP_157589190.1">
    <property type="nucleotide sequence ID" value="NZ_WPIN01000015.1"/>
</dbReference>
<name>A0A7K1SKP7_9BACT</name>
<dbReference type="InterPro" id="IPR002656">
    <property type="entry name" value="Acyl_transf_3_dom"/>
</dbReference>
<dbReference type="GO" id="GO:0016020">
    <property type="term" value="C:membrane"/>
    <property type="evidence" value="ECO:0007669"/>
    <property type="project" value="TreeGrafter"/>
</dbReference>
<feature type="transmembrane region" description="Helical" evidence="1">
    <location>
        <begin position="261"/>
        <end position="282"/>
    </location>
</feature>
<feature type="transmembrane region" description="Helical" evidence="1">
    <location>
        <begin position="133"/>
        <end position="153"/>
    </location>
</feature>
<dbReference type="GO" id="GO:0016747">
    <property type="term" value="F:acyltransferase activity, transferring groups other than amino-acyl groups"/>
    <property type="evidence" value="ECO:0007669"/>
    <property type="project" value="InterPro"/>
</dbReference>
<comment type="caution">
    <text evidence="3">The sequence shown here is derived from an EMBL/GenBank/DDBJ whole genome shotgun (WGS) entry which is preliminary data.</text>
</comment>
<dbReference type="Pfam" id="PF01757">
    <property type="entry name" value="Acyl_transf_3"/>
    <property type="match status" value="1"/>
</dbReference>
<feature type="transmembrane region" description="Helical" evidence="1">
    <location>
        <begin position="325"/>
        <end position="345"/>
    </location>
</feature>
<evidence type="ECO:0000256" key="1">
    <source>
        <dbReference type="SAM" id="Phobius"/>
    </source>
</evidence>
<dbReference type="Proteomes" id="UP000436006">
    <property type="component" value="Unassembled WGS sequence"/>
</dbReference>
<keyword evidence="3" id="KW-0012">Acyltransferase</keyword>
<feature type="transmembrane region" description="Helical" evidence="1">
    <location>
        <begin position="81"/>
        <end position="99"/>
    </location>
</feature>
<feature type="transmembrane region" description="Helical" evidence="1">
    <location>
        <begin position="160"/>
        <end position="182"/>
    </location>
</feature>
<feature type="domain" description="Acyltransferase 3" evidence="2">
    <location>
        <begin position="6"/>
        <end position="345"/>
    </location>
</feature>
<feature type="transmembrane region" description="Helical" evidence="1">
    <location>
        <begin position="294"/>
        <end position="313"/>
    </location>
</feature>
<feature type="transmembrane region" description="Helical" evidence="1">
    <location>
        <begin position="202"/>
        <end position="220"/>
    </location>
</feature>
<evidence type="ECO:0000313" key="4">
    <source>
        <dbReference type="Proteomes" id="UP000436006"/>
    </source>
</evidence>
<dbReference type="PANTHER" id="PTHR23028:SF53">
    <property type="entry name" value="ACYL_TRANSF_3 DOMAIN-CONTAINING PROTEIN"/>
    <property type="match status" value="1"/>
</dbReference>
<sequence length="375" mass="42940">MKERFTYIDSLRGFAIAGVIITHAASIVGISGLLRRVTDVFGLGVQLFFVISAFTIFYTLSRSEGRENQIRDFFIRRFFRIIPVYWFGIIIYTLVYGMGSRGWREGPELWHYPFHIFLVNVLHPLTSSSVVPGGWSISCEILFYLCVPLLYYYINTNIRLAIFVVITVFLLPVANSVLSHILNPVLFANVDPKTQQQFWYRWLPNQLGAFSFGMLLFRIIKTHSLSFLSNRVTNVAGIAITLIAMGGLVVIKPIVIQKHLAYSFLFMVLALLLSAIPWKIFVNRATVFLGQISYSSYLIHFLVINQCFIFISAHFPSLAANHLKLFIVLTLLGFAFTIPLAYLSYKLIEQNAIKWGRKYITYLNERTLKLEKVSS</sequence>
<feature type="transmembrane region" description="Helical" evidence="1">
    <location>
        <begin position="232"/>
        <end position="255"/>
    </location>
</feature>
<keyword evidence="1" id="KW-0472">Membrane</keyword>
<organism evidence="3 4">
    <name type="scientific">Spirosoma arboris</name>
    <dbReference type="NCBI Taxonomy" id="2682092"/>
    <lineage>
        <taxon>Bacteria</taxon>
        <taxon>Pseudomonadati</taxon>
        <taxon>Bacteroidota</taxon>
        <taxon>Cytophagia</taxon>
        <taxon>Cytophagales</taxon>
        <taxon>Cytophagaceae</taxon>
        <taxon>Spirosoma</taxon>
    </lineage>
</organism>
<proteinExistence type="predicted"/>
<evidence type="ECO:0000313" key="3">
    <source>
        <dbReference type="EMBL" id="MVM34370.1"/>
    </source>
</evidence>
<reference evidence="3 4" key="1">
    <citation type="submission" date="2019-12" db="EMBL/GenBank/DDBJ databases">
        <title>Spirosoma sp. HMF4905 genome sequencing and assembly.</title>
        <authorList>
            <person name="Kang H."/>
            <person name="Cha I."/>
            <person name="Kim H."/>
            <person name="Joh K."/>
        </authorList>
    </citation>
    <scope>NUCLEOTIDE SEQUENCE [LARGE SCALE GENOMIC DNA]</scope>
    <source>
        <strain evidence="3 4">HMF4905</strain>
    </source>
</reference>
<accession>A0A7K1SKP7</accession>
<dbReference type="AlphaFoldDB" id="A0A7K1SKP7"/>
<dbReference type="PANTHER" id="PTHR23028">
    <property type="entry name" value="ACETYLTRANSFERASE"/>
    <property type="match status" value="1"/>
</dbReference>
<protein>
    <submittedName>
        <fullName evidence="3">Acyltransferase family protein</fullName>
    </submittedName>
</protein>
<gene>
    <name evidence="3" type="ORF">GO755_30340</name>
</gene>
<dbReference type="GO" id="GO:0000271">
    <property type="term" value="P:polysaccharide biosynthetic process"/>
    <property type="evidence" value="ECO:0007669"/>
    <property type="project" value="TreeGrafter"/>
</dbReference>
<keyword evidence="1" id="KW-1133">Transmembrane helix</keyword>
<keyword evidence="1" id="KW-0812">Transmembrane</keyword>
<feature type="transmembrane region" description="Helical" evidence="1">
    <location>
        <begin position="40"/>
        <end position="60"/>
    </location>
</feature>
<keyword evidence="3" id="KW-0808">Transferase</keyword>
<keyword evidence="4" id="KW-1185">Reference proteome</keyword>